<dbReference type="Pfam" id="PF08348">
    <property type="entry name" value="PAS_6"/>
    <property type="match status" value="1"/>
</dbReference>
<reference evidence="3 4" key="1">
    <citation type="submission" date="2023-07" db="EMBL/GenBank/DDBJ databases">
        <title>The novel representative of Negativicutes class, Anaeroselena agilis gen. nov. sp. nov.</title>
        <authorList>
            <person name="Prokofeva M.I."/>
            <person name="Elcheninov A.G."/>
            <person name="Klyukina A."/>
            <person name="Kublanov I.V."/>
            <person name="Frolov E.N."/>
            <person name="Podosokorskaya O.A."/>
        </authorList>
    </citation>
    <scope>NUCLEOTIDE SEQUENCE [LARGE SCALE GENOMIC DNA]</scope>
    <source>
        <strain evidence="3 4">4137-cl</strain>
    </source>
</reference>
<sequence length="219" mass="23711">MPTPHTGDGSFTAVVRGLAAMLGPEYCIVLYSADGEQPGKVVEVVNGQLVGLSAADRPPVADRAAIGDILQKGVGYVANYLSNTDTGRRLRSCLMRLTTPNGDLAGYLAIHYDLTKAELLKDMIARLTDGVPAADLPAAAGQPSRLDDLIGEGLRRARQYLGKPLAYASKLEKIQLVERLDREGFFLLKGSIEALAQDMGNTKYTIYSYLRENRIRVAD</sequence>
<gene>
    <name evidence="3" type="ORF">Q4T40_17550</name>
</gene>
<evidence type="ECO:0000313" key="3">
    <source>
        <dbReference type="EMBL" id="MDT8903045.1"/>
    </source>
</evidence>
<proteinExistence type="predicted"/>
<dbReference type="EMBL" id="JAUOZS010000001">
    <property type="protein sequence ID" value="MDT8903045.1"/>
    <property type="molecule type" value="Genomic_DNA"/>
</dbReference>
<dbReference type="RefSeq" id="WP_413781507.1">
    <property type="nucleotide sequence ID" value="NZ_JAUOZS010000001.1"/>
</dbReference>
<feature type="domain" description="Transcriptional regulator DauR-like HTH" evidence="2">
    <location>
        <begin position="156"/>
        <end position="211"/>
    </location>
</feature>
<dbReference type="Proteomes" id="UP001254848">
    <property type="component" value="Unassembled WGS sequence"/>
</dbReference>
<evidence type="ECO:0000259" key="1">
    <source>
        <dbReference type="Pfam" id="PF08348"/>
    </source>
</evidence>
<feature type="domain" description="YheO-like" evidence="1">
    <location>
        <begin position="11"/>
        <end position="121"/>
    </location>
</feature>
<keyword evidence="4" id="KW-1185">Reference proteome</keyword>
<evidence type="ECO:0000259" key="2">
    <source>
        <dbReference type="Pfam" id="PF13309"/>
    </source>
</evidence>
<accession>A0ABU3P1X1</accession>
<dbReference type="InterPro" id="IPR013559">
    <property type="entry name" value="YheO"/>
</dbReference>
<organism evidence="3 4">
    <name type="scientific">Anaeroselena agilis</name>
    <dbReference type="NCBI Taxonomy" id="3063788"/>
    <lineage>
        <taxon>Bacteria</taxon>
        <taxon>Bacillati</taxon>
        <taxon>Bacillota</taxon>
        <taxon>Negativicutes</taxon>
        <taxon>Acetonemataceae</taxon>
        <taxon>Anaeroselena</taxon>
    </lineage>
</organism>
<comment type="caution">
    <text evidence="3">The sequence shown here is derived from an EMBL/GenBank/DDBJ whole genome shotgun (WGS) entry which is preliminary data.</text>
</comment>
<dbReference type="PANTHER" id="PTHR35568:SF1">
    <property type="entry name" value="TRANSCRIPTIONAL REGULATOR DAUR"/>
    <property type="match status" value="1"/>
</dbReference>
<protein>
    <submittedName>
        <fullName evidence="3">Helix-turn-helix domain-containing protein</fullName>
    </submittedName>
</protein>
<dbReference type="InterPro" id="IPR039446">
    <property type="entry name" value="DauR-like"/>
</dbReference>
<dbReference type="Pfam" id="PF13309">
    <property type="entry name" value="HTH_22"/>
    <property type="match status" value="1"/>
</dbReference>
<name>A0ABU3P1X1_9FIRM</name>
<dbReference type="InterPro" id="IPR039445">
    <property type="entry name" value="DauR-like_HTH"/>
</dbReference>
<dbReference type="PANTHER" id="PTHR35568">
    <property type="entry name" value="TRANSCRIPTIONAL REGULATOR DAUR"/>
    <property type="match status" value="1"/>
</dbReference>
<evidence type="ECO:0000313" key="4">
    <source>
        <dbReference type="Proteomes" id="UP001254848"/>
    </source>
</evidence>